<dbReference type="SUPFAM" id="SSF51905">
    <property type="entry name" value="FAD/NAD(P)-binding domain"/>
    <property type="match status" value="1"/>
</dbReference>
<comment type="caution">
    <text evidence="7">The sequence shown here is derived from an EMBL/GenBank/DDBJ whole genome shotgun (WGS) entry which is preliminary data.</text>
</comment>
<feature type="domain" description="Reductase C-terminal" evidence="6">
    <location>
        <begin position="322"/>
        <end position="407"/>
    </location>
</feature>
<dbReference type="PRINTS" id="PR00411">
    <property type="entry name" value="PNDRDTASEI"/>
</dbReference>
<dbReference type="InterPro" id="IPR036188">
    <property type="entry name" value="FAD/NAD-bd_sf"/>
</dbReference>
<dbReference type="PRINTS" id="PR00368">
    <property type="entry name" value="FADPNR"/>
</dbReference>
<dbReference type="Pfam" id="PF07992">
    <property type="entry name" value="Pyr_redox_2"/>
    <property type="match status" value="1"/>
</dbReference>
<comment type="cofactor">
    <cofactor evidence="1">
        <name>FAD</name>
        <dbReference type="ChEBI" id="CHEBI:57692"/>
    </cofactor>
</comment>
<dbReference type="EMBL" id="JAGSOH010000032">
    <property type="protein sequence ID" value="MBR7827329.1"/>
    <property type="molecule type" value="Genomic_DNA"/>
</dbReference>
<reference evidence="7" key="1">
    <citation type="submission" date="2021-04" db="EMBL/GenBank/DDBJ databases">
        <title>Genome based classification of Actinospica acidithermotolerans sp. nov., an actinobacterium isolated from an Indonesian hot spring.</title>
        <authorList>
            <person name="Kusuma A.B."/>
            <person name="Putra K.E."/>
            <person name="Nafisah S."/>
            <person name="Loh J."/>
            <person name="Nouioui I."/>
            <person name="Goodfellow M."/>
        </authorList>
    </citation>
    <scope>NUCLEOTIDE SEQUENCE</scope>
    <source>
        <strain evidence="7">MGRD01-02</strain>
    </source>
</reference>
<evidence type="ECO:0000256" key="3">
    <source>
        <dbReference type="ARBA" id="ARBA00022827"/>
    </source>
</evidence>
<name>A0A941EGQ5_9ACTN</name>
<dbReference type="Pfam" id="PF14759">
    <property type="entry name" value="Reductase_C"/>
    <property type="match status" value="1"/>
</dbReference>
<dbReference type="AlphaFoldDB" id="A0A941EGQ5"/>
<sequence length="409" mass="43426">MAPSSIVIIGASLAGAKAAEGLREAGFEGRLTLIGDEHELPYERPPLSKGYLQGKEERGKIFVHPPGWYADQNIDLLLGVAVTGIDRDRRTVARADGHTVAYDALLLTTGAGPRHLPVPGADVDGVLSLRKVSDSERIKSLFGSASRLAFVGGGWIGLEVAAAAREAGVAATIVEMESLPLLRVLGPEVAGVFADLHRDHGVDLRTGARVAGILTDGRRATGVQLADGARVDADAVIVAIGAAPNTELALEAGLDVANGVLVDASLRTSDPNIYAAGDVANAFNPLVGKHIRVEHWDNARRQPKAAARAMLGEQVADDRVPYFFTDQFDLGMEYAGYVEPGGYDSVVVRGELASRKFISFWLADGRVRAGMNVNIWGVNDQIQRLVRSGQRIDPARLADPNTPLEELGA</sequence>
<feature type="domain" description="FAD/NAD(P)-binding" evidence="5">
    <location>
        <begin position="5"/>
        <end position="302"/>
    </location>
</feature>
<organism evidence="7 8">
    <name type="scientific">Actinospica acidithermotolerans</name>
    <dbReference type="NCBI Taxonomy" id="2828514"/>
    <lineage>
        <taxon>Bacteria</taxon>
        <taxon>Bacillati</taxon>
        <taxon>Actinomycetota</taxon>
        <taxon>Actinomycetes</taxon>
        <taxon>Catenulisporales</taxon>
        <taxon>Actinospicaceae</taxon>
        <taxon>Actinospica</taxon>
    </lineage>
</organism>
<evidence type="ECO:0000313" key="7">
    <source>
        <dbReference type="EMBL" id="MBR7827329.1"/>
    </source>
</evidence>
<dbReference type="InterPro" id="IPR050446">
    <property type="entry name" value="FAD-oxidoreductase/Apoptosis"/>
</dbReference>
<evidence type="ECO:0000256" key="2">
    <source>
        <dbReference type="ARBA" id="ARBA00022630"/>
    </source>
</evidence>
<evidence type="ECO:0000313" key="8">
    <source>
        <dbReference type="Proteomes" id="UP000676325"/>
    </source>
</evidence>
<evidence type="ECO:0000256" key="1">
    <source>
        <dbReference type="ARBA" id="ARBA00001974"/>
    </source>
</evidence>
<dbReference type="GO" id="GO:0016651">
    <property type="term" value="F:oxidoreductase activity, acting on NAD(P)H"/>
    <property type="evidence" value="ECO:0007669"/>
    <property type="project" value="TreeGrafter"/>
</dbReference>
<dbReference type="GO" id="GO:0005737">
    <property type="term" value="C:cytoplasm"/>
    <property type="evidence" value="ECO:0007669"/>
    <property type="project" value="TreeGrafter"/>
</dbReference>
<dbReference type="Gene3D" id="3.30.390.30">
    <property type="match status" value="1"/>
</dbReference>
<keyword evidence="2" id="KW-0285">Flavoprotein</keyword>
<dbReference type="InterPro" id="IPR028202">
    <property type="entry name" value="Reductase_C"/>
</dbReference>
<keyword evidence="8" id="KW-1185">Reference proteome</keyword>
<proteinExistence type="predicted"/>
<keyword evidence="4" id="KW-0560">Oxidoreductase</keyword>
<dbReference type="SUPFAM" id="SSF55424">
    <property type="entry name" value="FAD/NAD-linked reductases, dimerisation (C-terminal) domain"/>
    <property type="match status" value="1"/>
</dbReference>
<gene>
    <name evidence="7" type="ORF">KDK95_13510</name>
</gene>
<dbReference type="InterPro" id="IPR023753">
    <property type="entry name" value="FAD/NAD-binding_dom"/>
</dbReference>
<dbReference type="PANTHER" id="PTHR43557">
    <property type="entry name" value="APOPTOSIS-INDUCING FACTOR 1"/>
    <property type="match status" value="1"/>
</dbReference>
<evidence type="ECO:0000259" key="5">
    <source>
        <dbReference type="Pfam" id="PF07992"/>
    </source>
</evidence>
<dbReference type="PANTHER" id="PTHR43557:SF2">
    <property type="entry name" value="RIESKE DOMAIN-CONTAINING PROTEIN-RELATED"/>
    <property type="match status" value="1"/>
</dbReference>
<protein>
    <submittedName>
        <fullName evidence="7">FAD-dependent oxidoreductase</fullName>
    </submittedName>
</protein>
<keyword evidence="3" id="KW-0274">FAD</keyword>
<dbReference type="InterPro" id="IPR016156">
    <property type="entry name" value="FAD/NAD-linked_Rdtase_dimer_sf"/>
</dbReference>
<dbReference type="Gene3D" id="3.50.50.60">
    <property type="entry name" value="FAD/NAD(P)-binding domain"/>
    <property type="match status" value="2"/>
</dbReference>
<evidence type="ECO:0000259" key="6">
    <source>
        <dbReference type="Pfam" id="PF14759"/>
    </source>
</evidence>
<accession>A0A941EGQ5</accession>
<dbReference type="RefSeq" id="WP_212518474.1">
    <property type="nucleotide sequence ID" value="NZ_JAGSOH010000032.1"/>
</dbReference>
<dbReference type="Proteomes" id="UP000676325">
    <property type="component" value="Unassembled WGS sequence"/>
</dbReference>
<evidence type="ECO:0000256" key="4">
    <source>
        <dbReference type="ARBA" id="ARBA00023002"/>
    </source>
</evidence>